<accession>A0A914BYP0</accession>
<dbReference type="AlphaFoldDB" id="A0A914BYP0"/>
<proteinExistence type="predicted"/>
<dbReference type="WBParaSite" id="ACRNAN_Path_1307.g5132.t1">
    <property type="protein sequence ID" value="ACRNAN_Path_1307.g5132.t1"/>
    <property type="gene ID" value="ACRNAN_Path_1307.g5132"/>
</dbReference>
<sequence length="140" mass="15978">DKENLPPEEREKLKIKREKNALASRKCRQSKVRQIQHWKTQAKLTAQKLNATELELELLNARHQVLLLHLQRTGVPLSPQFASDLLPTSSETSVEEIPSMIQPNHVVHTDESHTNTQLANSLPNINTFSKRNKFSKGLLC</sequence>
<evidence type="ECO:0000313" key="2">
    <source>
        <dbReference type="WBParaSite" id="ACRNAN_Path_1307.g5132.t1"/>
    </source>
</evidence>
<reference evidence="2" key="1">
    <citation type="submission" date="2022-11" db="UniProtKB">
        <authorList>
            <consortium name="WormBaseParasite"/>
        </authorList>
    </citation>
    <scope>IDENTIFICATION</scope>
</reference>
<dbReference type="Proteomes" id="UP000887540">
    <property type="component" value="Unplaced"/>
</dbReference>
<protein>
    <submittedName>
        <fullName evidence="2">BZIP domain-containing protein</fullName>
    </submittedName>
</protein>
<organism evidence="1 2">
    <name type="scientific">Acrobeloides nanus</name>
    <dbReference type="NCBI Taxonomy" id="290746"/>
    <lineage>
        <taxon>Eukaryota</taxon>
        <taxon>Metazoa</taxon>
        <taxon>Ecdysozoa</taxon>
        <taxon>Nematoda</taxon>
        <taxon>Chromadorea</taxon>
        <taxon>Rhabditida</taxon>
        <taxon>Tylenchina</taxon>
        <taxon>Cephalobomorpha</taxon>
        <taxon>Cephaloboidea</taxon>
        <taxon>Cephalobidae</taxon>
        <taxon>Acrobeloides</taxon>
    </lineage>
</organism>
<evidence type="ECO:0000313" key="1">
    <source>
        <dbReference type="Proteomes" id="UP000887540"/>
    </source>
</evidence>
<keyword evidence="1" id="KW-1185">Reference proteome</keyword>
<name>A0A914BYP0_9BILA</name>